<dbReference type="SUPFAM" id="SSF50156">
    <property type="entry name" value="PDZ domain-like"/>
    <property type="match status" value="1"/>
</dbReference>
<dbReference type="Gene3D" id="2.30.42.10">
    <property type="match status" value="1"/>
</dbReference>
<feature type="compositionally biased region" description="Basic and acidic residues" evidence="9">
    <location>
        <begin position="553"/>
        <end position="585"/>
    </location>
</feature>
<dbReference type="SUPFAM" id="SSF69304">
    <property type="entry name" value="Tricorn protease N-terminal domain"/>
    <property type="match status" value="1"/>
</dbReference>
<comment type="similarity">
    <text evidence="2 7">Belongs to the peptidase S41B family.</text>
</comment>
<dbReference type="EC" id="3.4.21.-" evidence="7"/>
<comment type="caution">
    <text evidence="12">The sequence shown here is derived from an EMBL/GenBank/DDBJ whole genome shotgun (WGS) entry which is preliminary data.</text>
</comment>
<dbReference type="Pfam" id="PF26550">
    <property type="entry name" value="Tricorn_2nd"/>
    <property type="match status" value="1"/>
</dbReference>
<dbReference type="Pfam" id="PF26549">
    <property type="entry name" value="Tricorn_N"/>
    <property type="match status" value="1"/>
</dbReference>
<evidence type="ECO:0000256" key="9">
    <source>
        <dbReference type="SAM" id="MobiDB-lite"/>
    </source>
</evidence>
<feature type="region of interest" description="Disordered" evidence="9">
    <location>
        <begin position="553"/>
        <end position="587"/>
    </location>
</feature>
<dbReference type="Gene3D" id="2.130.10.10">
    <property type="entry name" value="YVTN repeat-like/Quinoprotein amine dehydrogenase"/>
    <property type="match status" value="1"/>
</dbReference>
<protein>
    <recommendedName>
        <fullName evidence="7">Tricorn protease homolog</fullName>
        <ecNumber evidence="7">3.4.21.-</ecNumber>
    </recommendedName>
</protein>
<gene>
    <name evidence="12" type="ORF">HDF25_004443</name>
</gene>
<keyword evidence="5 7" id="KW-0378">Hydrolase</keyword>
<organism evidence="12 13">
    <name type="scientific">Pedobacter cryoconitis</name>
    <dbReference type="NCBI Taxonomy" id="188932"/>
    <lineage>
        <taxon>Bacteria</taxon>
        <taxon>Pseudomonadati</taxon>
        <taxon>Bacteroidota</taxon>
        <taxon>Sphingobacteriia</taxon>
        <taxon>Sphingobacteriales</taxon>
        <taxon>Sphingobacteriaceae</taxon>
        <taxon>Pedobacter</taxon>
    </lineage>
</organism>
<sequence>MRLSRKAFEASFILYILSAFAPVSSYAREAETLLVRSPTISSQNLAFVYGGNIWIAEKDGTNPKRLTVNQGQVSNPRFSPDGKQIAFTGNYDGNPDVYVISVEGGTPKRITHHPASDILLGWLGDNELYFSSTREYTYSFNPRIFKINIQGTGETALPMPEAVQGSPSADQHFWAYNKDYDPADGRGGVSKLYRGGGMPHVWIFDTATNNIVDVPGAGSNNTKPQWIGNKVYFLSDRNRHVNLYSYDVKTKSIEKLTDYKDYDIKTLTSGNGVLAYEQACKIHVYNISTNKITDISIYLEADAPYNRPRYVEMKSAIRQFDISPKGVRALFESRGEIFSVPKEKGEARNISNSPGSYEKFPSWSPDGKYISYLSDKNGAYQLVLRNQSTKGEPEYINLGDTHFYFEPIWSPDSKKLFYSDAHLNLFYIDIKTRKHILVKADKLSSEVNRTGDIFNPSWSPDSKWIAYQATLPNAVTAVFLYNLEKGTHIQVTDGMSTSISPTFSKDGKYLFFLASTNIGLTNSGLHMSSYERSANYSTYALILSKNTPTLYKKESDEESVKADDSVPPKVKSEKKEKKAAKDSLSKDQSITIDTQDLSRRIIPLPIPASNSISINGGIENKLLYLDGNDINELNLENMKTSTLVQNGGNFVISSDGKTMLYNSKNEFFVLPAGTKPSSPDAGKIELKGIKLLVDPKAEWKEIFNEVWEMDKEYFYVENMHGADWPAIKVKYEKFLPSVNSRRDLNYLIGEMKSELCVGHNYTWEPGDDMNAPSVTIGMLGADYKIDHGLYQINKIYNAMNWNPGLKSPLQEPGLNIHEGDYILAINGIPVNSETSIYSYFEYQTGKQVSLKVNDKPTPDGAREIVVVPIDLNAEMSLRKMEWIERNRKRVDQLSNGEIAYVYMPDTGPEGYTLFNRYYFSQMDKKALIIDDRNNGGGSVADYVIDLLGRKLAAYWKIRDGKSFTTPANGIFGPKAMIINQNAGSGGDAMPYLFRNRGLGKLIGRTTLGILVGIGSDPQLLDGGSIKVPSFGIYDTNGKWIIENEGVAPDIFVEQTPKELIEGRDPQLERTVKVLQEDMKTYPYPDVAAPKDPVRVK</sequence>
<dbReference type="SUPFAM" id="SSF82171">
    <property type="entry name" value="DPP6 N-terminal domain-like"/>
    <property type="match status" value="1"/>
</dbReference>
<evidence type="ECO:0000256" key="5">
    <source>
        <dbReference type="ARBA" id="ARBA00022801"/>
    </source>
</evidence>
<dbReference type="GO" id="GO:0005737">
    <property type="term" value="C:cytoplasm"/>
    <property type="evidence" value="ECO:0007669"/>
    <property type="project" value="UniProtKB-SubCell"/>
</dbReference>
<dbReference type="GO" id="GO:0008236">
    <property type="term" value="F:serine-type peptidase activity"/>
    <property type="evidence" value="ECO:0007669"/>
    <property type="project" value="UniProtKB-UniRule"/>
</dbReference>
<dbReference type="AlphaFoldDB" id="A0A7X0MKJ6"/>
<dbReference type="InterPro" id="IPR012393">
    <property type="entry name" value="Tricorn_protease"/>
</dbReference>
<name>A0A7X0MKJ6_9SPHI</name>
<proteinExistence type="inferred from homology"/>
<dbReference type="EMBL" id="JACHCC010000013">
    <property type="protein sequence ID" value="MBB6502264.1"/>
    <property type="molecule type" value="Genomic_DNA"/>
</dbReference>
<evidence type="ECO:0000259" key="11">
    <source>
        <dbReference type="SMART" id="SM00245"/>
    </source>
</evidence>
<evidence type="ECO:0000256" key="2">
    <source>
        <dbReference type="ARBA" id="ARBA00008524"/>
    </source>
</evidence>
<feature type="active site" description="Nucleophile" evidence="8">
    <location>
        <position position="984"/>
    </location>
</feature>
<dbReference type="SMART" id="SM00245">
    <property type="entry name" value="TSPc"/>
    <property type="match status" value="1"/>
</dbReference>
<dbReference type="InterPro" id="IPR015943">
    <property type="entry name" value="WD40/YVTN_repeat-like_dom_sf"/>
</dbReference>
<evidence type="ECO:0000256" key="7">
    <source>
        <dbReference type="PIRNR" id="PIRNR036421"/>
    </source>
</evidence>
<dbReference type="PIRSF" id="PIRSF036421">
    <property type="entry name" value="Tricorn_protease"/>
    <property type="match status" value="1"/>
</dbReference>
<keyword evidence="4 7" id="KW-0645">Protease</keyword>
<dbReference type="PANTHER" id="PTHR43253">
    <property type="entry name" value="TRICORN PROTEASE HOMOLOG 2-RELATED"/>
    <property type="match status" value="1"/>
</dbReference>
<evidence type="ECO:0000256" key="8">
    <source>
        <dbReference type="PIRSR" id="PIRSR036421-1"/>
    </source>
</evidence>
<keyword evidence="6 7" id="KW-0720">Serine protease</keyword>
<feature type="signal peptide" evidence="10">
    <location>
        <begin position="1"/>
        <end position="21"/>
    </location>
</feature>
<dbReference type="InterPro" id="IPR029414">
    <property type="entry name" value="Tricorn_PDZ"/>
</dbReference>
<dbReference type="Proteomes" id="UP000521017">
    <property type="component" value="Unassembled WGS sequence"/>
</dbReference>
<dbReference type="GO" id="GO:0006508">
    <property type="term" value="P:proteolysis"/>
    <property type="evidence" value="ECO:0007669"/>
    <property type="project" value="UniProtKB-UniRule"/>
</dbReference>
<dbReference type="InterPro" id="IPR005151">
    <property type="entry name" value="Tail-specific_protease"/>
</dbReference>
<dbReference type="InterPro" id="IPR036034">
    <property type="entry name" value="PDZ_sf"/>
</dbReference>
<feature type="chain" id="PRO_5031062386" description="Tricorn protease homolog" evidence="10">
    <location>
        <begin position="22"/>
        <end position="1096"/>
    </location>
</feature>
<dbReference type="Pfam" id="PF14684">
    <property type="entry name" value="Tricorn_C1"/>
    <property type="match status" value="1"/>
</dbReference>
<keyword evidence="3 7" id="KW-0963">Cytoplasm</keyword>
<dbReference type="Gene3D" id="3.90.226.10">
    <property type="entry name" value="2-enoyl-CoA Hydratase, Chain A, domain 1"/>
    <property type="match status" value="1"/>
</dbReference>
<feature type="active site" description="Charge relay system" evidence="8">
    <location>
        <position position="759"/>
    </location>
</feature>
<evidence type="ECO:0000313" key="12">
    <source>
        <dbReference type="EMBL" id="MBB6502264.1"/>
    </source>
</evidence>
<feature type="domain" description="Tail specific protease" evidence="11">
    <location>
        <begin position="859"/>
        <end position="1053"/>
    </location>
</feature>
<reference evidence="12 13" key="1">
    <citation type="submission" date="2020-08" db="EMBL/GenBank/DDBJ databases">
        <title>Genomic Encyclopedia of Type Strains, Phase IV (KMG-V): Genome sequencing to study the core and pangenomes of soil and plant-associated prokaryotes.</title>
        <authorList>
            <person name="Whitman W."/>
        </authorList>
    </citation>
    <scope>NUCLEOTIDE SEQUENCE [LARGE SCALE GENOMIC DNA]</scope>
    <source>
        <strain evidence="12 13">M2T3</strain>
    </source>
</reference>
<comment type="function">
    <text evidence="7">Degrades oligopeptides.</text>
</comment>
<comment type="subcellular location">
    <subcellularLocation>
        <location evidence="1 7">Cytoplasm</location>
    </subcellularLocation>
</comment>
<keyword evidence="10" id="KW-0732">Signal</keyword>
<evidence type="ECO:0000256" key="3">
    <source>
        <dbReference type="ARBA" id="ARBA00022490"/>
    </source>
</evidence>
<feature type="active site" description="Charge relay system" evidence="8">
    <location>
        <position position="1042"/>
    </location>
</feature>
<dbReference type="Gene3D" id="2.120.10.60">
    <property type="entry name" value="Tricorn protease N-terminal domain"/>
    <property type="match status" value="1"/>
</dbReference>
<dbReference type="InterPro" id="IPR028204">
    <property type="entry name" value="Tricorn_C1"/>
</dbReference>
<dbReference type="SUPFAM" id="SSF52096">
    <property type="entry name" value="ClpP/crotonase"/>
    <property type="match status" value="1"/>
</dbReference>
<accession>A0A7X0MKJ6</accession>
<dbReference type="PANTHER" id="PTHR43253:SF1">
    <property type="entry name" value="TRICORN PROTEASE HOMOLOG 2-RELATED"/>
    <property type="match status" value="1"/>
</dbReference>
<evidence type="ECO:0000256" key="4">
    <source>
        <dbReference type="ARBA" id="ARBA00022670"/>
    </source>
</evidence>
<evidence type="ECO:0000313" key="13">
    <source>
        <dbReference type="Proteomes" id="UP000521017"/>
    </source>
</evidence>
<dbReference type="Pfam" id="PF14685">
    <property type="entry name" value="PDZ_Tricorn"/>
    <property type="match status" value="1"/>
</dbReference>
<dbReference type="Gene3D" id="3.30.750.44">
    <property type="match status" value="1"/>
</dbReference>
<dbReference type="CDD" id="cd07562">
    <property type="entry name" value="Peptidase_S41_TRI"/>
    <property type="match status" value="1"/>
</dbReference>
<dbReference type="Pfam" id="PF03572">
    <property type="entry name" value="Peptidase_S41"/>
    <property type="match status" value="1"/>
</dbReference>
<evidence type="ECO:0000256" key="6">
    <source>
        <dbReference type="ARBA" id="ARBA00022825"/>
    </source>
</evidence>
<dbReference type="RefSeq" id="WP_184628526.1">
    <property type="nucleotide sequence ID" value="NZ_JACHCC010000013.1"/>
</dbReference>
<dbReference type="InterPro" id="IPR029045">
    <property type="entry name" value="ClpP/crotonase-like_dom_sf"/>
</dbReference>
<evidence type="ECO:0000256" key="1">
    <source>
        <dbReference type="ARBA" id="ARBA00004496"/>
    </source>
</evidence>
<evidence type="ECO:0000256" key="10">
    <source>
        <dbReference type="SAM" id="SignalP"/>
    </source>
</evidence>